<sequence>MGTEFTCGSGSNVDVGRMYSLPNCCGCSLATAISESFGVSTDFNRDLQEKVKIKLLTATNVKRMRNPRNQAGYDSVTASWHPTPDNPNIMISCETGSGHRTAEKATREGTILMTMLFMLSHSAGVVFPSQTPNPHLTPPKKDRMQAPYTI</sequence>
<protein>
    <submittedName>
        <fullName evidence="1">Uncharacterized protein</fullName>
    </submittedName>
</protein>
<dbReference type="HOGENOM" id="CLU_1742327_0_0_1"/>
<name>K1R498_MAGGI</name>
<dbReference type="AlphaFoldDB" id="K1R498"/>
<evidence type="ECO:0000313" key="1">
    <source>
        <dbReference type="EMBL" id="EKC28716.1"/>
    </source>
</evidence>
<organism evidence="1">
    <name type="scientific">Magallana gigas</name>
    <name type="common">Pacific oyster</name>
    <name type="synonym">Crassostrea gigas</name>
    <dbReference type="NCBI Taxonomy" id="29159"/>
    <lineage>
        <taxon>Eukaryota</taxon>
        <taxon>Metazoa</taxon>
        <taxon>Spiralia</taxon>
        <taxon>Lophotrochozoa</taxon>
        <taxon>Mollusca</taxon>
        <taxon>Bivalvia</taxon>
        <taxon>Autobranchia</taxon>
        <taxon>Pteriomorphia</taxon>
        <taxon>Ostreida</taxon>
        <taxon>Ostreoidea</taxon>
        <taxon>Ostreidae</taxon>
        <taxon>Magallana</taxon>
    </lineage>
</organism>
<gene>
    <name evidence="1" type="ORF">CGI_10023481</name>
</gene>
<dbReference type="InParanoid" id="K1R498"/>
<dbReference type="EMBL" id="JH818915">
    <property type="protein sequence ID" value="EKC28716.1"/>
    <property type="molecule type" value="Genomic_DNA"/>
</dbReference>
<proteinExistence type="predicted"/>
<reference evidence="1" key="1">
    <citation type="journal article" date="2012" name="Nature">
        <title>The oyster genome reveals stress adaptation and complexity of shell formation.</title>
        <authorList>
            <person name="Zhang G."/>
            <person name="Fang X."/>
            <person name="Guo X."/>
            <person name="Li L."/>
            <person name="Luo R."/>
            <person name="Xu F."/>
            <person name="Yang P."/>
            <person name="Zhang L."/>
            <person name="Wang X."/>
            <person name="Qi H."/>
            <person name="Xiong Z."/>
            <person name="Que H."/>
            <person name="Xie Y."/>
            <person name="Holland P.W."/>
            <person name="Paps J."/>
            <person name="Zhu Y."/>
            <person name="Wu F."/>
            <person name="Chen Y."/>
            <person name="Wang J."/>
            <person name="Peng C."/>
            <person name="Meng J."/>
            <person name="Yang L."/>
            <person name="Liu J."/>
            <person name="Wen B."/>
            <person name="Zhang N."/>
            <person name="Huang Z."/>
            <person name="Zhu Q."/>
            <person name="Feng Y."/>
            <person name="Mount A."/>
            <person name="Hedgecock D."/>
            <person name="Xu Z."/>
            <person name="Liu Y."/>
            <person name="Domazet-Loso T."/>
            <person name="Du Y."/>
            <person name="Sun X."/>
            <person name="Zhang S."/>
            <person name="Liu B."/>
            <person name="Cheng P."/>
            <person name="Jiang X."/>
            <person name="Li J."/>
            <person name="Fan D."/>
            <person name="Wang W."/>
            <person name="Fu W."/>
            <person name="Wang T."/>
            <person name="Wang B."/>
            <person name="Zhang J."/>
            <person name="Peng Z."/>
            <person name="Li Y."/>
            <person name="Li N."/>
            <person name="Wang J."/>
            <person name="Chen M."/>
            <person name="He Y."/>
            <person name="Tan F."/>
            <person name="Song X."/>
            <person name="Zheng Q."/>
            <person name="Huang R."/>
            <person name="Yang H."/>
            <person name="Du X."/>
            <person name="Chen L."/>
            <person name="Yang M."/>
            <person name="Gaffney P.M."/>
            <person name="Wang S."/>
            <person name="Luo L."/>
            <person name="She Z."/>
            <person name="Ming Y."/>
            <person name="Huang W."/>
            <person name="Zhang S."/>
            <person name="Huang B."/>
            <person name="Zhang Y."/>
            <person name="Qu T."/>
            <person name="Ni P."/>
            <person name="Miao G."/>
            <person name="Wang J."/>
            <person name="Wang Q."/>
            <person name="Steinberg C.E."/>
            <person name="Wang H."/>
            <person name="Li N."/>
            <person name="Qian L."/>
            <person name="Zhang G."/>
            <person name="Li Y."/>
            <person name="Yang H."/>
            <person name="Liu X."/>
            <person name="Wang J."/>
            <person name="Yin Y."/>
            <person name="Wang J."/>
        </authorList>
    </citation>
    <scope>NUCLEOTIDE SEQUENCE [LARGE SCALE GENOMIC DNA]</scope>
    <source>
        <strain evidence="1">05x7-T-G4-1.051#20</strain>
    </source>
</reference>
<accession>K1R498</accession>